<protein>
    <submittedName>
        <fullName evidence="7">Uncharacterized protein</fullName>
    </submittedName>
</protein>
<organism evidence="7 8">
    <name type="scientific">Dunaliella salina</name>
    <name type="common">Green alga</name>
    <name type="synonym">Protococcus salinus</name>
    <dbReference type="NCBI Taxonomy" id="3046"/>
    <lineage>
        <taxon>Eukaryota</taxon>
        <taxon>Viridiplantae</taxon>
        <taxon>Chlorophyta</taxon>
        <taxon>core chlorophytes</taxon>
        <taxon>Chlorophyceae</taxon>
        <taxon>CS clade</taxon>
        <taxon>Chlamydomonadales</taxon>
        <taxon>Dunaliellaceae</taxon>
        <taxon>Dunaliella</taxon>
    </lineage>
</organism>
<dbReference type="EMBL" id="MU069655">
    <property type="protein sequence ID" value="KAF5836565.1"/>
    <property type="molecule type" value="Genomic_DNA"/>
</dbReference>
<evidence type="ECO:0000313" key="7">
    <source>
        <dbReference type="EMBL" id="KAF5836565.1"/>
    </source>
</evidence>
<dbReference type="Proteomes" id="UP000815325">
    <property type="component" value="Unassembled WGS sequence"/>
</dbReference>
<keyword evidence="3" id="KW-0808">Transferase</keyword>
<evidence type="ECO:0000256" key="4">
    <source>
        <dbReference type="ARBA" id="ARBA00022691"/>
    </source>
</evidence>
<dbReference type="Gene3D" id="2.170.270.10">
    <property type="entry name" value="SET domain"/>
    <property type="match status" value="1"/>
</dbReference>
<evidence type="ECO:0000256" key="3">
    <source>
        <dbReference type="ARBA" id="ARBA00022679"/>
    </source>
</evidence>
<keyword evidence="5" id="KW-0156">Chromatin regulator</keyword>
<evidence type="ECO:0000256" key="2">
    <source>
        <dbReference type="ARBA" id="ARBA00022603"/>
    </source>
</evidence>
<comment type="caution">
    <text evidence="7">The sequence shown here is derived from an EMBL/GenBank/DDBJ whole genome shotgun (WGS) entry which is preliminary data.</text>
</comment>
<dbReference type="InterPro" id="IPR044570">
    <property type="entry name" value="Set1-like"/>
</dbReference>
<dbReference type="PANTHER" id="PTHR45814">
    <property type="entry name" value="HISTONE-LYSINE N-METHYLTRANSFERASE SETD1"/>
    <property type="match status" value="1"/>
</dbReference>
<keyword evidence="6" id="KW-0539">Nucleus</keyword>
<keyword evidence="2" id="KW-0489">Methyltransferase</keyword>
<evidence type="ECO:0000256" key="1">
    <source>
        <dbReference type="ARBA" id="ARBA00004123"/>
    </source>
</evidence>
<reference evidence="7" key="1">
    <citation type="submission" date="2017-08" db="EMBL/GenBank/DDBJ databases">
        <authorList>
            <person name="Polle J.E."/>
            <person name="Barry K."/>
            <person name="Cushman J."/>
            <person name="Schmutz J."/>
            <person name="Tran D."/>
            <person name="Hathwaick L.T."/>
            <person name="Yim W.C."/>
            <person name="Jenkins J."/>
            <person name="Mckie-Krisberg Z.M."/>
            <person name="Prochnik S."/>
            <person name="Lindquist E."/>
            <person name="Dockter R.B."/>
            <person name="Adam C."/>
            <person name="Molina H."/>
            <person name="Bunkerborg J."/>
            <person name="Jin E."/>
            <person name="Buchheim M."/>
            <person name="Magnuson J."/>
        </authorList>
    </citation>
    <scope>NUCLEOTIDE SEQUENCE</scope>
    <source>
        <strain evidence="7">CCAP 19/18</strain>
    </source>
</reference>
<comment type="subcellular location">
    <subcellularLocation>
        <location evidence="1">Nucleus</location>
    </subcellularLocation>
</comment>
<sequence length="89" mass="9636">AAYEDSGGGASGGGGIGDAMDLAKWKLITSRTRKLKFGRSKMHGWGMFAEDIIEPAEFAIEYVGELIRTPLADARERMYQAPAVCQGVR</sequence>
<evidence type="ECO:0000313" key="8">
    <source>
        <dbReference type="Proteomes" id="UP000815325"/>
    </source>
</evidence>
<dbReference type="PANTHER" id="PTHR45814:SF2">
    <property type="entry name" value="HISTONE-LYSINE N-METHYLTRANSFERASE SETD1"/>
    <property type="match status" value="1"/>
</dbReference>
<keyword evidence="4" id="KW-0949">S-adenosyl-L-methionine</keyword>
<dbReference type="SUPFAM" id="SSF82199">
    <property type="entry name" value="SET domain"/>
    <property type="match status" value="1"/>
</dbReference>
<dbReference type="InterPro" id="IPR046341">
    <property type="entry name" value="SET_dom_sf"/>
</dbReference>
<keyword evidence="8" id="KW-1185">Reference proteome</keyword>
<feature type="non-terminal residue" evidence="7">
    <location>
        <position position="1"/>
    </location>
</feature>
<gene>
    <name evidence="7" type="ORF">DUNSADRAFT_5802</name>
</gene>
<accession>A0ABQ7GPP4</accession>
<evidence type="ECO:0000256" key="6">
    <source>
        <dbReference type="ARBA" id="ARBA00023242"/>
    </source>
</evidence>
<name>A0ABQ7GPP4_DUNSA</name>
<evidence type="ECO:0000256" key="5">
    <source>
        <dbReference type="ARBA" id="ARBA00022853"/>
    </source>
</evidence>
<proteinExistence type="predicted"/>